<proteinExistence type="predicted"/>
<comment type="caution">
    <text evidence="1">The sequence shown here is derived from an EMBL/GenBank/DDBJ whole genome shotgun (WGS) entry which is preliminary data.</text>
</comment>
<keyword evidence="2" id="KW-1185">Reference proteome</keyword>
<accession>A0AAV4TP52</accession>
<dbReference type="EMBL" id="BPLR01011587">
    <property type="protein sequence ID" value="GIY47519.1"/>
    <property type="molecule type" value="Genomic_DNA"/>
</dbReference>
<name>A0AAV4TP52_CAEEX</name>
<dbReference type="Proteomes" id="UP001054945">
    <property type="component" value="Unassembled WGS sequence"/>
</dbReference>
<evidence type="ECO:0000313" key="1">
    <source>
        <dbReference type="EMBL" id="GIY47519.1"/>
    </source>
</evidence>
<dbReference type="AlphaFoldDB" id="A0AAV4TP52"/>
<organism evidence="1 2">
    <name type="scientific">Caerostris extrusa</name>
    <name type="common">Bark spider</name>
    <name type="synonym">Caerostris bankana</name>
    <dbReference type="NCBI Taxonomy" id="172846"/>
    <lineage>
        <taxon>Eukaryota</taxon>
        <taxon>Metazoa</taxon>
        <taxon>Ecdysozoa</taxon>
        <taxon>Arthropoda</taxon>
        <taxon>Chelicerata</taxon>
        <taxon>Arachnida</taxon>
        <taxon>Araneae</taxon>
        <taxon>Araneomorphae</taxon>
        <taxon>Entelegynae</taxon>
        <taxon>Araneoidea</taxon>
        <taxon>Araneidae</taxon>
        <taxon>Caerostris</taxon>
    </lineage>
</organism>
<gene>
    <name evidence="1" type="ORF">CEXT_380721</name>
</gene>
<reference evidence="1 2" key="1">
    <citation type="submission" date="2021-06" db="EMBL/GenBank/DDBJ databases">
        <title>Caerostris extrusa draft genome.</title>
        <authorList>
            <person name="Kono N."/>
            <person name="Arakawa K."/>
        </authorList>
    </citation>
    <scope>NUCLEOTIDE SEQUENCE [LARGE SCALE GENOMIC DNA]</scope>
</reference>
<sequence length="101" mass="11406">MVTKLHLHYETAYRSIKTVASGTKLSRGLGVSICEGAIQEEIRRSLDRATHNNGLIKNVDGYEKIFLRTLSENNEANRVQSLIKFGSKWATRTAMNNRKPT</sequence>
<evidence type="ECO:0000313" key="2">
    <source>
        <dbReference type="Proteomes" id="UP001054945"/>
    </source>
</evidence>
<protein>
    <submittedName>
        <fullName evidence="1">Uncharacterized protein</fullName>
    </submittedName>
</protein>